<dbReference type="InterPro" id="IPR006175">
    <property type="entry name" value="YjgF/YER057c/UK114"/>
</dbReference>
<dbReference type="InterPro" id="IPR035959">
    <property type="entry name" value="RutC-like_sf"/>
</dbReference>
<dbReference type="PANTHER" id="PTHR11803:SF39">
    <property type="entry name" value="2-IMINOBUTANOATE_2-IMINOPROPANOATE DEAMINASE"/>
    <property type="match status" value="1"/>
</dbReference>
<dbReference type="GO" id="GO:0005829">
    <property type="term" value="C:cytosol"/>
    <property type="evidence" value="ECO:0007669"/>
    <property type="project" value="TreeGrafter"/>
</dbReference>
<dbReference type="PROSITE" id="PS00232">
    <property type="entry name" value="CADHERIN_1"/>
    <property type="match status" value="1"/>
</dbReference>
<dbReference type="Proteomes" id="UP000003240">
    <property type="component" value="Unassembled WGS sequence"/>
</dbReference>
<dbReference type="OrthoDB" id="9803101at2"/>
<evidence type="ECO:0000313" key="4">
    <source>
        <dbReference type="EMBL" id="EGO63426.1"/>
    </source>
</evidence>
<keyword evidence="5" id="KW-1185">Reference proteome</keyword>
<comment type="similarity">
    <text evidence="2">Belongs to the RutC family.</text>
</comment>
<dbReference type="PANTHER" id="PTHR11803">
    <property type="entry name" value="2-IMINOBUTANOATE/2-IMINOPROPANOATE DEAMINASE RIDA"/>
    <property type="match status" value="1"/>
</dbReference>
<evidence type="ECO:0000313" key="5">
    <source>
        <dbReference type="Proteomes" id="UP000003240"/>
    </source>
</evidence>
<dbReference type="Pfam" id="PF01042">
    <property type="entry name" value="Ribonuc_L-PSP"/>
    <property type="match status" value="1"/>
</dbReference>
<name>F7NKL8_9FIRM</name>
<evidence type="ECO:0000256" key="2">
    <source>
        <dbReference type="ARBA" id="ARBA00010552"/>
    </source>
</evidence>
<dbReference type="InterPro" id="IPR020894">
    <property type="entry name" value="Cadherin_CS"/>
</dbReference>
<proteinExistence type="inferred from homology"/>
<dbReference type="EMBL" id="AFGF01000116">
    <property type="protein sequence ID" value="EGO63426.1"/>
    <property type="molecule type" value="Genomic_DNA"/>
</dbReference>
<dbReference type="CDD" id="cd00448">
    <property type="entry name" value="YjgF_YER057c_UK114_family"/>
    <property type="match status" value="1"/>
</dbReference>
<dbReference type="GO" id="GO:0019239">
    <property type="term" value="F:deaminase activity"/>
    <property type="evidence" value="ECO:0007669"/>
    <property type="project" value="TreeGrafter"/>
</dbReference>
<dbReference type="SUPFAM" id="SSF55298">
    <property type="entry name" value="YjgF-like"/>
    <property type="match status" value="1"/>
</dbReference>
<keyword evidence="3" id="KW-0472">Membrane</keyword>
<reference evidence="4 5" key="1">
    <citation type="journal article" date="2011" name="EMBO J.">
        <title>Structural diversity of bacterial flagellar motors.</title>
        <authorList>
            <person name="Chen S."/>
            <person name="Beeby M."/>
            <person name="Murphy G.E."/>
            <person name="Leadbetter J.R."/>
            <person name="Hendrixson D.R."/>
            <person name="Briegel A."/>
            <person name="Li Z."/>
            <person name="Shi J."/>
            <person name="Tocheva E.I."/>
            <person name="Muller A."/>
            <person name="Dobro M.J."/>
            <person name="Jensen G.J."/>
        </authorList>
    </citation>
    <scope>NUCLEOTIDE SEQUENCE [LARGE SCALE GENOMIC DNA]</scope>
    <source>
        <strain evidence="4 5">DSM 6540</strain>
    </source>
</reference>
<dbReference type="RefSeq" id="WP_004096450.1">
    <property type="nucleotide sequence ID" value="NZ_AFGF01000116.1"/>
</dbReference>
<dbReference type="InterPro" id="IPR006056">
    <property type="entry name" value="RidA"/>
</dbReference>
<dbReference type="GO" id="GO:0005886">
    <property type="term" value="C:plasma membrane"/>
    <property type="evidence" value="ECO:0007669"/>
    <property type="project" value="InterPro"/>
</dbReference>
<dbReference type="STRING" id="1009370.ALO_13184"/>
<dbReference type="Gene3D" id="3.30.1330.40">
    <property type="entry name" value="RutC-like"/>
    <property type="match status" value="1"/>
</dbReference>
<comment type="caution">
    <text evidence="4">The sequence shown here is derived from an EMBL/GenBank/DDBJ whole genome shotgun (WGS) entry which is preliminary data.</text>
</comment>
<dbReference type="GO" id="GO:0007155">
    <property type="term" value="P:cell adhesion"/>
    <property type="evidence" value="ECO:0007669"/>
    <property type="project" value="InterPro"/>
</dbReference>
<protein>
    <submittedName>
        <fullName evidence="4">Endoribonuclease L-PSP</fullName>
    </submittedName>
</protein>
<evidence type="ECO:0000256" key="1">
    <source>
        <dbReference type="ARBA" id="ARBA00004370"/>
    </source>
</evidence>
<dbReference type="eggNOG" id="COG0251">
    <property type="taxonomic scope" value="Bacteria"/>
</dbReference>
<evidence type="ECO:0000256" key="3">
    <source>
        <dbReference type="ARBA" id="ARBA00023136"/>
    </source>
</evidence>
<comment type="subcellular location">
    <subcellularLocation>
        <location evidence="1">Membrane</location>
    </subcellularLocation>
</comment>
<gene>
    <name evidence="4" type="ORF">ALO_13184</name>
</gene>
<organism evidence="4 5">
    <name type="scientific">Acetonema longum DSM 6540</name>
    <dbReference type="NCBI Taxonomy" id="1009370"/>
    <lineage>
        <taxon>Bacteria</taxon>
        <taxon>Bacillati</taxon>
        <taxon>Bacillota</taxon>
        <taxon>Negativicutes</taxon>
        <taxon>Acetonemataceae</taxon>
        <taxon>Acetonema</taxon>
    </lineage>
</organism>
<dbReference type="AlphaFoldDB" id="F7NKL8"/>
<sequence length="127" mass="13823">MRKVIKTKLAPEPTGPYAQGVLAGNFLFSTQMGICPATGELAGNDAESQTKQAMKNLKNILLEAEMNLADIGKMTIYIKDMNDHLPQVNQVCRSYFKEAPPVIDTIAATDLPIGGLVMIDIVAHKHQ</sequence>
<accession>F7NKL8</accession>
<dbReference type="NCBIfam" id="TIGR00004">
    <property type="entry name" value="Rid family detoxifying hydrolase"/>
    <property type="match status" value="1"/>
</dbReference>